<name>A0A918TUA8_9RHOB</name>
<evidence type="ECO:0008006" key="3">
    <source>
        <dbReference type="Google" id="ProtNLM"/>
    </source>
</evidence>
<dbReference type="AlphaFoldDB" id="A0A918TUA8"/>
<reference evidence="1" key="2">
    <citation type="submission" date="2020-09" db="EMBL/GenBank/DDBJ databases">
        <authorList>
            <person name="Sun Q."/>
            <person name="Kim S."/>
        </authorList>
    </citation>
    <scope>NUCLEOTIDE SEQUENCE</scope>
    <source>
        <strain evidence="1">KCTC 23310</strain>
    </source>
</reference>
<organism evidence="1 2">
    <name type="scientific">Neogemmobacter tilapiae</name>
    <dbReference type="NCBI Taxonomy" id="875041"/>
    <lineage>
        <taxon>Bacteria</taxon>
        <taxon>Pseudomonadati</taxon>
        <taxon>Pseudomonadota</taxon>
        <taxon>Alphaproteobacteria</taxon>
        <taxon>Rhodobacterales</taxon>
        <taxon>Paracoccaceae</taxon>
        <taxon>Neogemmobacter</taxon>
    </lineage>
</organism>
<dbReference type="Pfam" id="PF00353">
    <property type="entry name" value="HemolysinCabind"/>
    <property type="match status" value="1"/>
</dbReference>
<evidence type="ECO:0000313" key="2">
    <source>
        <dbReference type="Proteomes" id="UP000638981"/>
    </source>
</evidence>
<dbReference type="InterPro" id="IPR011049">
    <property type="entry name" value="Serralysin-like_metalloprot_C"/>
</dbReference>
<sequence>MLIKAKNSIGTGYQYTLGTANDLSVGRNILVWSLDTAAIIGSGNGQSVVVSGTVLGEATGIQLTGNNVKINVHENASVMGGVALSLANSNLAIVNRGVIAGEDTAIRTAPESALPNSIARVTNYGLIEGVMSGLGFAYGAGAVVRNFGVIESEGTVFQGGVGKDVLINRGIIKGNNIALSFGHDIYDGRGGKVVGASIFGGPGNDTFRPGVSGEIMNGDQGLDTLDFRAGPGIKVDLTNTFANTGFAKGDTYIDMNRVLGSDRGADVLRANGLGNELRGNGGNDRLIGALGNDSLIGGAGRDTLTGGDGDESFIFLKPSEGGDKITDFSSVGGNFDVIVIDASGFGGGLSAGVLPTGRLKIGGNNQAGDANDRFIFRTTDATLWFDRDGQGGAGPVLIADLQAGASLSAGAFLLI</sequence>
<protein>
    <recommendedName>
        <fullName evidence="3">Calcium-binding protein</fullName>
    </recommendedName>
</protein>
<evidence type="ECO:0000313" key="1">
    <source>
        <dbReference type="EMBL" id="GHC62235.1"/>
    </source>
</evidence>
<reference evidence="1" key="1">
    <citation type="journal article" date="2014" name="Int. J. Syst. Evol. Microbiol.">
        <title>Complete genome sequence of Corynebacterium casei LMG S-19264T (=DSM 44701T), isolated from a smear-ripened cheese.</title>
        <authorList>
            <consortium name="US DOE Joint Genome Institute (JGI-PGF)"/>
            <person name="Walter F."/>
            <person name="Albersmeier A."/>
            <person name="Kalinowski J."/>
            <person name="Ruckert C."/>
        </authorList>
    </citation>
    <scope>NUCLEOTIDE SEQUENCE</scope>
    <source>
        <strain evidence="1">KCTC 23310</strain>
    </source>
</reference>
<accession>A0A918TUA8</accession>
<dbReference type="InterPro" id="IPR001343">
    <property type="entry name" value="Hemolysn_Ca-bd"/>
</dbReference>
<dbReference type="Proteomes" id="UP000638981">
    <property type="component" value="Unassembled WGS sequence"/>
</dbReference>
<dbReference type="InterPro" id="IPR018511">
    <property type="entry name" value="Hemolysin-typ_Ca-bd_CS"/>
</dbReference>
<comment type="caution">
    <text evidence="1">The sequence shown here is derived from an EMBL/GenBank/DDBJ whole genome shotgun (WGS) entry which is preliminary data.</text>
</comment>
<gene>
    <name evidence="1" type="ORF">GCM10007315_27850</name>
</gene>
<dbReference type="SUPFAM" id="SSF51120">
    <property type="entry name" value="beta-Roll"/>
    <property type="match status" value="1"/>
</dbReference>
<dbReference type="PRINTS" id="PR00313">
    <property type="entry name" value="CABNDNGRPT"/>
</dbReference>
<dbReference type="GO" id="GO:0005509">
    <property type="term" value="F:calcium ion binding"/>
    <property type="evidence" value="ECO:0007669"/>
    <property type="project" value="InterPro"/>
</dbReference>
<keyword evidence="2" id="KW-1185">Reference proteome</keyword>
<proteinExistence type="predicted"/>
<dbReference type="RefSeq" id="WP_189412304.1">
    <property type="nucleotide sequence ID" value="NZ_BMYJ01000009.1"/>
</dbReference>
<dbReference type="PROSITE" id="PS00330">
    <property type="entry name" value="HEMOLYSIN_CALCIUM"/>
    <property type="match status" value="1"/>
</dbReference>
<dbReference type="EMBL" id="BMYJ01000009">
    <property type="protein sequence ID" value="GHC62235.1"/>
    <property type="molecule type" value="Genomic_DNA"/>
</dbReference>
<dbReference type="Gene3D" id="2.150.10.10">
    <property type="entry name" value="Serralysin-like metalloprotease, C-terminal"/>
    <property type="match status" value="1"/>
</dbReference>